<name>A0ABS6T2V1_9RHOB</name>
<feature type="transmembrane region" description="Helical" evidence="1">
    <location>
        <begin position="12"/>
        <end position="34"/>
    </location>
</feature>
<feature type="transmembrane region" description="Helical" evidence="1">
    <location>
        <begin position="40"/>
        <end position="61"/>
    </location>
</feature>
<dbReference type="RefSeq" id="WP_218392058.1">
    <property type="nucleotide sequence ID" value="NZ_JAHUZE010000002.1"/>
</dbReference>
<evidence type="ECO:0000256" key="1">
    <source>
        <dbReference type="SAM" id="Phobius"/>
    </source>
</evidence>
<dbReference type="EMBL" id="JAHUZE010000002">
    <property type="protein sequence ID" value="MBV7378886.1"/>
    <property type="molecule type" value="Genomic_DNA"/>
</dbReference>
<evidence type="ECO:0000313" key="3">
    <source>
        <dbReference type="Proteomes" id="UP000756530"/>
    </source>
</evidence>
<reference evidence="2 3" key="1">
    <citation type="submission" date="2021-05" db="EMBL/GenBank/DDBJ databases">
        <title>Culturable bacteria isolated from Daya Bay.</title>
        <authorList>
            <person name="Zheng W."/>
            <person name="Yu S."/>
            <person name="Huang Y."/>
        </authorList>
    </citation>
    <scope>NUCLEOTIDE SEQUENCE [LARGE SCALE GENOMIC DNA]</scope>
    <source>
        <strain evidence="2 3">DP4N28-5</strain>
    </source>
</reference>
<proteinExistence type="predicted"/>
<keyword evidence="1" id="KW-0472">Membrane</keyword>
<keyword evidence="1" id="KW-0812">Transmembrane</keyword>
<dbReference type="Proteomes" id="UP000756530">
    <property type="component" value="Unassembled WGS sequence"/>
</dbReference>
<evidence type="ECO:0000313" key="2">
    <source>
        <dbReference type="EMBL" id="MBV7378886.1"/>
    </source>
</evidence>
<comment type="caution">
    <text evidence="2">The sequence shown here is derived from an EMBL/GenBank/DDBJ whole genome shotgun (WGS) entry which is preliminary data.</text>
</comment>
<keyword evidence="1" id="KW-1133">Transmembrane helix</keyword>
<keyword evidence="3" id="KW-1185">Reference proteome</keyword>
<accession>A0ABS6T2V1</accession>
<sequence length="75" mass="8192">MTSLRPSWKLKLLLFPFVLPAVAINLFLLFLLLQSLGVTALSPTTALIVSVPLAFPANWAASRWVQGLLNEADKS</sequence>
<protein>
    <submittedName>
        <fullName evidence="2">Uncharacterized protein</fullName>
    </submittedName>
</protein>
<gene>
    <name evidence="2" type="ORF">KJP28_08095</name>
</gene>
<organism evidence="2 3">
    <name type="scientific">Maritimibacter dapengensis</name>
    <dbReference type="NCBI Taxonomy" id="2836868"/>
    <lineage>
        <taxon>Bacteria</taxon>
        <taxon>Pseudomonadati</taxon>
        <taxon>Pseudomonadota</taxon>
        <taxon>Alphaproteobacteria</taxon>
        <taxon>Rhodobacterales</taxon>
        <taxon>Roseobacteraceae</taxon>
        <taxon>Maritimibacter</taxon>
    </lineage>
</organism>